<dbReference type="PROSITE" id="PS50088">
    <property type="entry name" value="ANK_REPEAT"/>
    <property type="match status" value="1"/>
</dbReference>
<dbReference type="InterPro" id="IPR036770">
    <property type="entry name" value="Ankyrin_rpt-contain_sf"/>
</dbReference>
<dbReference type="EMBL" id="MUBC01000023">
    <property type="protein sequence ID" value="ONM43687.1"/>
    <property type="molecule type" value="Genomic_DNA"/>
</dbReference>
<dbReference type="InterPro" id="IPR002110">
    <property type="entry name" value="Ankyrin_rpt"/>
</dbReference>
<dbReference type="AlphaFoldDB" id="A0A1S8DH16"/>
<dbReference type="RefSeq" id="WP_083727798.1">
    <property type="nucleotide sequence ID" value="NZ_FOUD01000023.1"/>
</dbReference>
<dbReference type="Pfam" id="PF07007">
    <property type="entry name" value="LprI"/>
    <property type="match status" value="1"/>
</dbReference>
<reference evidence="6 7" key="1">
    <citation type="submission" date="2017-01" db="EMBL/GenBank/DDBJ databases">
        <title>Draft genome sequence of Pseudomonas pachastrellae type strain CCUG 46540T from a deep sea.</title>
        <authorList>
            <person name="Gomila M."/>
            <person name="Mulet M."/>
            <person name="Lalucat J."/>
            <person name="Garcia-Valdes E."/>
        </authorList>
    </citation>
    <scope>NUCLEOTIDE SEQUENCE [LARGE SCALE GENOMIC DNA]</scope>
    <source>
        <strain evidence="6 7">CCUG 46540</strain>
    </source>
</reference>
<dbReference type="PANTHER" id="PTHR24173">
    <property type="entry name" value="ANKYRIN REPEAT CONTAINING"/>
    <property type="match status" value="1"/>
</dbReference>
<keyword evidence="1" id="KW-0677">Repeat</keyword>
<name>A0A1S8DH16_9GAMM</name>
<evidence type="ECO:0000256" key="3">
    <source>
        <dbReference type="PROSITE-ProRule" id="PRU00023"/>
    </source>
</evidence>
<dbReference type="SMART" id="SM00248">
    <property type="entry name" value="ANK"/>
    <property type="match status" value="3"/>
</dbReference>
<proteinExistence type="predicted"/>
<dbReference type="Gene3D" id="1.25.40.20">
    <property type="entry name" value="Ankyrin repeat-containing domain"/>
    <property type="match status" value="1"/>
</dbReference>
<dbReference type="PROSITE" id="PS51257">
    <property type="entry name" value="PROKAR_LIPOPROTEIN"/>
    <property type="match status" value="1"/>
</dbReference>
<dbReference type="SUPFAM" id="SSF48403">
    <property type="entry name" value="Ankyrin repeat"/>
    <property type="match status" value="1"/>
</dbReference>
<dbReference type="Gene3D" id="1.20.1270.180">
    <property type="match status" value="1"/>
</dbReference>
<accession>A0A1S8DH16</accession>
<keyword evidence="7" id="KW-1185">Reference proteome</keyword>
<organism evidence="6 7">
    <name type="scientific">Halopseudomonas pachastrellae</name>
    <dbReference type="NCBI Taxonomy" id="254161"/>
    <lineage>
        <taxon>Bacteria</taxon>
        <taxon>Pseudomonadati</taxon>
        <taxon>Pseudomonadota</taxon>
        <taxon>Gammaproteobacteria</taxon>
        <taxon>Pseudomonadales</taxon>
        <taxon>Pseudomonadaceae</taxon>
        <taxon>Halopseudomonas</taxon>
    </lineage>
</organism>
<feature type="signal peptide" evidence="4">
    <location>
        <begin position="1"/>
        <end position="20"/>
    </location>
</feature>
<protein>
    <recommendedName>
        <fullName evidence="5">Lysozyme inhibitor LprI-like N-terminal domain-containing protein</fullName>
    </recommendedName>
</protein>
<feature type="chain" id="PRO_5010569470" description="Lysozyme inhibitor LprI-like N-terminal domain-containing protein" evidence="4">
    <location>
        <begin position="21"/>
        <end position="869"/>
    </location>
</feature>
<dbReference type="OrthoDB" id="6728164at2"/>
<dbReference type="Gene3D" id="3.20.80.10">
    <property type="entry name" value="Regulatory factor, effector binding domain"/>
    <property type="match status" value="1"/>
</dbReference>
<feature type="domain" description="Lysozyme inhibitor LprI-like N-terminal" evidence="5">
    <location>
        <begin position="59"/>
        <end position="138"/>
    </location>
</feature>
<dbReference type="Proteomes" id="UP000242847">
    <property type="component" value="Unassembled WGS sequence"/>
</dbReference>
<sequence>MLNPSRGALIALTALLGACASNPPPGPKPKPDLTPRLSALPTPGRASFDCSGALPEVHRQVCASDALAAQDRALAELLHKRLDQLDLPGALVLAASQRQWLLARGAYCGLGNASDRSLVDNPDAQRCLQGLYRDRIEQIRAWPEPQTGARSQRHAWASYAEFRVADEQRAGFCGPIATALNSALAAKGDPGINQLTGAELLAGNRAADAEVSANGHRYRVELYNAGLYAGYQQRARGLRIDDRVVMDHRTLPAWVAKQPNYGGRANASSSQTSDYASIDLFSYQGELLALVNETWGFYSPAARGESAYAGVYALGADLQPLCLMQSYLTPPRTDTLRGLPTFALLDAELNNLAGDPLPGYSQQDRRDLHQRWKEYQWTLLNLPLLGVDEYTRSGREAAIRERHDAAMDAFFAWSERNLGNKQRYRSIMPMLAPAQQELSGMFADQGLTAEEAQLAASLLLHETFAHSMENLQQPEQLPQDLPAPFAQYQPRYAFAPEPGALEQGRQFATLHSVLLNGAPLNVVSDFIDYETEVLGPARGQGPDGDTALMAAVAKPDAVSLLLQRGFDPNAANAWGKTPLMVAAEQNQIESMRRLLAAGANVHAETTSVAGIGVGGPDRREATQGRQTALLLAAAKGGEGSIRTLTEAGALRQAWRGYDQQICRAVTGNAQLSASQRDSFKGSELCASTYAPLPVSAQKAVDIRAGEELQVREDGQVYPIRLLTRPASVLFGRATRLHPNELLDEVGAMAVNVAITAQRRGRVDVAGPLNLVFDDLASNTPEQLNFTVAFPVDGTPVPQAGYVTRQVPEQQVLSLDFDRTQHSVESAWRALYSAAYTQGLKPEQSGYVVIDNRGVRRVSYQLVVTDQYTE</sequence>
<dbReference type="Pfam" id="PF12796">
    <property type="entry name" value="Ank_2"/>
    <property type="match status" value="1"/>
</dbReference>
<evidence type="ECO:0000313" key="7">
    <source>
        <dbReference type="Proteomes" id="UP000242847"/>
    </source>
</evidence>
<dbReference type="PROSITE" id="PS50297">
    <property type="entry name" value="ANK_REP_REGION"/>
    <property type="match status" value="1"/>
</dbReference>
<evidence type="ECO:0000256" key="1">
    <source>
        <dbReference type="ARBA" id="ARBA00022737"/>
    </source>
</evidence>
<evidence type="ECO:0000259" key="5">
    <source>
        <dbReference type="Pfam" id="PF07007"/>
    </source>
</evidence>
<dbReference type="InterPro" id="IPR011256">
    <property type="entry name" value="Reg_factor_effector_dom_sf"/>
</dbReference>
<comment type="caution">
    <text evidence="6">The sequence shown here is derived from an EMBL/GenBank/DDBJ whole genome shotgun (WGS) entry which is preliminary data.</text>
</comment>
<keyword evidence="2 3" id="KW-0040">ANK repeat</keyword>
<keyword evidence="4" id="KW-0732">Signal</keyword>
<gene>
    <name evidence="6" type="ORF">BXT89_11445</name>
</gene>
<dbReference type="PANTHER" id="PTHR24173:SF74">
    <property type="entry name" value="ANKYRIN REPEAT DOMAIN-CONTAINING PROTEIN 16"/>
    <property type="match status" value="1"/>
</dbReference>
<feature type="repeat" description="ANK" evidence="3">
    <location>
        <begin position="574"/>
        <end position="606"/>
    </location>
</feature>
<evidence type="ECO:0000256" key="4">
    <source>
        <dbReference type="SAM" id="SignalP"/>
    </source>
</evidence>
<dbReference type="STRING" id="254161.SAMN05216256_12337"/>
<dbReference type="InterPro" id="IPR009739">
    <property type="entry name" value="LprI-like_N"/>
</dbReference>
<evidence type="ECO:0000313" key="6">
    <source>
        <dbReference type="EMBL" id="ONM43687.1"/>
    </source>
</evidence>
<evidence type="ECO:0000256" key="2">
    <source>
        <dbReference type="ARBA" id="ARBA00023043"/>
    </source>
</evidence>